<dbReference type="Proteomes" id="UP001283361">
    <property type="component" value="Unassembled WGS sequence"/>
</dbReference>
<dbReference type="EMBL" id="JAWDGP010001363">
    <property type="protein sequence ID" value="KAK3792563.1"/>
    <property type="molecule type" value="Genomic_DNA"/>
</dbReference>
<gene>
    <name evidence="1" type="ORF">RRG08_009922</name>
</gene>
<keyword evidence="2" id="KW-1185">Reference proteome</keyword>
<evidence type="ECO:0000313" key="2">
    <source>
        <dbReference type="Proteomes" id="UP001283361"/>
    </source>
</evidence>
<evidence type="ECO:0000313" key="1">
    <source>
        <dbReference type="EMBL" id="KAK3792563.1"/>
    </source>
</evidence>
<comment type="caution">
    <text evidence="1">The sequence shown here is derived from an EMBL/GenBank/DDBJ whole genome shotgun (WGS) entry which is preliminary data.</text>
</comment>
<proteinExistence type="predicted"/>
<protein>
    <submittedName>
        <fullName evidence="1">Uncharacterized protein</fullName>
    </submittedName>
</protein>
<name>A0AAE1ARF5_9GAST</name>
<sequence length="307" mass="34585">MVQDKKPAPQWLKEKNTSVRLSLGYSSPAQRPMLVWRGHLPKQQVFTGITSVLAPGLRDSALTGGAQLIGQCKLCRLRISTCHTVVSTDKLEPDKTKPCYDCVTRRNEMSSDIFYFQLEKLVTLELRAVCEHFLCPRPDQGRSARYYPDGSPEIKGPSLRVSPGLGCQTTTLARSAGTSGLIGRLLQCWAGLLYVTAVLGWSTVCYCRARLRLNTHLVTSKQNWIDPRLQCERFLQAIFPHNLDVDSPDFHLPVLAREVLTELFRSLQRQRQSESCDRVSVLSPRLCGPHIKGEPDKKVDRPRMTLL</sequence>
<accession>A0AAE1ARF5</accession>
<organism evidence="1 2">
    <name type="scientific">Elysia crispata</name>
    <name type="common">lettuce slug</name>
    <dbReference type="NCBI Taxonomy" id="231223"/>
    <lineage>
        <taxon>Eukaryota</taxon>
        <taxon>Metazoa</taxon>
        <taxon>Spiralia</taxon>
        <taxon>Lophotrochozoa</taxon>
        <taxon>Mollusca</taxon>
        <taxon>Gastropoda</taxon>
        <taxon>Heterobranchia</taxon>
        <taxon>Euthyneura</taxon>
        <taxon>Panpulmonata</taxon>
        <taxon>Sacoglossa</taxon>
        <taxon>Placobranchoidea</taxon>
        <taxon>Plakobranchidae</taxon>
        <taxon>Elysia</taxon>
    </lineage>
</organism>
<reference evidence="1" key="1">
    <citation type="journal article" date="2023" name="G3 (Bethesda)">
        <title>A reference genome for the long-term kleptoplast-retaining sea slug Elysia crispata morphotype clarki.</title>
        <authorList>
            <person name="Eastman K.E."/>
            <person name="Pendleton A.L."/>
            <person name="Shaikh M.A."/>
            <person name="Suttiyut T."/>
            <person name="Ogas R."/>
            <person name="Tomko P."/>
            <person name="Gavelis G."/>
            <person name="Widhalm J.R."/>
            <person name="Wisecaver J.H."/>
        </authorList>
    </citation>
    <scope>NUCLEOTIDE SEQUENCE</scope>
    <source>
        <strain evidence="1">ECLA1</strain>
    </source>
</reference>
<dbReference type="AlphaFoldDB" id="A0AAE1ARF5"/>